<protein>
    <submittedName>
        <fullName evidence="1">Conserved domain protein</fullName>
    </submittedName>
</protein>
<dbReference type="EMBL" id="AEXM01000012">
    <property type="protein sequence ID" value="EGC82458.1"/>
    <property type="molecule type" value="Genomic_DNA"/>
</dbReference>
<keyword evidence="2" id="KW-1185">Reference proteome</keyword>
<dbReference type="RefSeq" id="WP_004834324.1">
    <property type="nucleotide sequence ID" value="NZ_AEXM01000012.1"/>
</dbReference>
<sequence>MSLKNISKTYKQEEIIKSKEVIQPTYYTVFPPCVRYDERLKADEKIFYTELHQLATIKGYCKISYTYFSKLYGVSRQTVIRWVNNLEKYGYIEIKIIYKNDLKTVVESRICLINTERL</sequence>
<evidence type="ECO:0000313" key="1">
    <source>
        <dbReference type="EMBL" id="EGC82458.1"/>
    </source>
</evidence>
<dbReference type="Pfam" id="PF13730">
    <property type="entry name" value="HTH_36"/>
    <property type="match status" value="1"/>
</dbReference>
<dbReference type="InterPro" id="IPR036388">
    <property type="entry name" value="WH-like_DNA-bd_sf"/>
</dbReference>
<gene>
    <name evidence="1" type="ORF">HMPREF9290_1256</name>
</gene>
<evidence type="ECO:0000313" key="2">
    <source>
        <dbReference type="Proteomes" id="UP000005286"/>
    </source>
</evidence>
<dbReference type="PATRIC" id="fig|879305.3.peg.317"/>
<proteinExistence type="predicted"/>
<dbReference type="AlphaFoldDB" id="F0GU37"/>
<dbReference type="Proteomes" id="UP000005286">
    <property type="component" value="Unassembled WGS sequence"/>
</dbReference>
<dbReference type="SUPFAM" id="SSF46785">
    <property type="entry name" value="Winged helix' DNA-binding domain"/>
    <property type="match status" value="1"/>
</dbReference>
<organism evidence="1 2">
    <name type="scientific">Anaerococcus prevotii ACS-065-V-Col13</name>
    <dbReference type="NCBI Taxonomy" id="879305"/>
    <lineage>
        <taxon>Bacteria</taxon>
        <taxon>Bacillati</taxon>
        <taxon>Bacillota</taxon>
        <taxon>Tissierellia</taxon>
        <taxon>Tissierellales</taxon>
        <taxon>Peptoniphilaceae</taxon>
        <taxon>Anaerococcus</taxon>
    </lineage>
</organism>
<dbReference type="Gene3D" id="1.10.10.10">
    <property type="entry name" value="Winged helix-like DNA-binding domain superfamily/Winged helix DNA-binding domain"/>
    <property type="match status" value="1"/>
</dbReference>
<comment type="caution">
    <text evidence="1">The sequence shown here is derived from an EMBL/GenBank/DDBJ whole genome shotgun (WGS) entry which is preliminary data.</text>
</comment>
<name>F0GU37_9FIRM</name>
<dbReference type="InterPro" id="IPR036390">
    <property type="entry name" value="WH_DNA-bd_sf"/>
</dbReference>
<accession>F0GU37</accession>
<dbReference type="eggNOG" id="COG3935">
    <property type="taxonomic scope" value="Bacteria"/>
</dbReference>
<reference evidence="1 2" key="1">
    <citation type="submission" date="2011-01" db="EMBL/GenBank/DDBJ databases">
        <authorList>
            <person name="Durkin A.S."/>
            <person name="Madupu R."/>
            <person name="Torralba M."/>
            <person name="Gillis M."/>
            <person name="Methe B."/>
            <person name="Sutton G."/>
            <person name="Nelson K.E."/>
        </authorList>
    </citation>
    <scope>NUCLEOTIDE SEQUENCE [LARGE SCALE GENOMIC DNA]</scope>
    <source>
        <strain evidence="1 2">ACS-065-V-Col13</strain>
    </source>
</reference>
<dbReference type="STRING" id="879305.HMPREF9290_1256"/>